<dbReference type="EMBL" id="JAWJWF010000002">
    <property type="protein sequence ID" value="KAK6637702.1"/>
    <property type="molecule type" value="Genomic_DNA"/>
</dbReference>
<name>A0AAN8PED4_POLSC</name>
<evidence type="ECO:0000313" key="5">
    <source>
        <dbReference type="Proteomes" id="UP001372834"/>
    </source>
</evidence>
<dbReference type="GO" id="GO:0070176">
    <property type="term" value="C:DRM complex"/>
    <property type="evidence" value="ECO:0007669"/>
    <property type="project" value="InterPro"/>
</dbReference>
<protein>
    <submittedName>
        <fullName evidence="2">Uncharacterized protein</fullName>
    </submittedName>
</protein>
<dbReference type="Proteomes" id="UP001359485">
    <property type="component" value="Unassembled WGS sequence"/>
</dbReference>
<dbReference type="InterPro" id="IPR018737">
    <property type="entry name" value="DREAM_LIN52"/>
</dbReference>
<sequence length="121" mass="13434">MESPISIKEGTLGSAIIEESLLSMEELDRTSPELWPEQIPGVSEYLATTTSFGKGQNWMKGLDNDDKAFLIYLSKLTPSGLVSEVKKLYDTAYQLGCEESKEMTRGKYLKVLLKKPNSGPL</sequence>
<evidence type="ECO:0000313" key="4">
    <source>
        <dbReference type="Proteomes" id="UP001359485"/>
    </source>
</evidence>
<dbReference type="EMBL" id="JAWJWE010000037">
    <property type="protein sequence ID" value="KAK6625769.1"/>
    <property type="molecule type" value="Genomic_DNA"/>
</dbReference>
<organism evidence="2 5">
    <name type="scientific">Polyplax serrata</name>
    <name type="common">Common mouse louse</name>
    <dbReference type="NCBI Taxonomy" id="468196"/>
    <lineage>
        <taxon>Eukaryota</taxon>
        <taxon>Metazoa</taxon>
        <taxon>Ecdysozoa</taxon>
        <taxon>Arthropoda</taxon>
        <taxon>Hexapoda</taxon>
        <taxon>Insecta</taxon>
        <taxon>Pterygota</taxon>
        <taxon>Neoptera</taxon>
        <taxon>Paraneoptera</taxon>
        <taxon>Psocodea</taxon>
        <taxon>Troctomorpha</taxon>
        <taxon>Phthiraptera</taxon>
        <taxon>Anoplura</taxon>
        <taxon>Polyplacidae</taxon>
        <taxon>Polyplax</taxon>
    </lineage>
</organism>
<dbReference type="PANTHER" id="PTHR31489:SF2">
    <property type="entry name" value="PROTEIN LIN-52 HOMOLOG"/>
    <property type="match status" value="1"/>
</dbReference>
<reference evidence="2 5" key="1">
    <citation type="submission" date="2023-10" db="EMBL/GenBank/DDBJ databases">
        <title>Genomes of two closely related lineages of the louse Polyplax serrata with different host specificities.</title>
        <authorList>
            <person name="Martinu J."/>
            <person name="Tarabai H."/>
            <person name="Stefka J."/>
            <person name="Hypsa V."/>
        </authorList>
    </citation>
    <scope>NUCLEOTIDE SEQUENCE [LARGE SCALE GENOMIC DNA]</scope>
    <source>
        <strain evidence="3">98ZLc_SE</strain>
        <strain evidence="2">HR10_N</strain>
    </source>
</reference>
<dbReference type="Pfam" id="PF10044">
    <property type="entry name" value="LIN52"/>
    <property type="match status" value="1"/>
</dbReference>
<dbReference type="Proteomes" id="UP001372834">
    <property type="component" value="Unassembled WGS sequence"/>
</dbReference>
<dbReference type="GO" id="GO:0006355">
    <property type="term" value="P:regulation of DNA-templated transcription"/>
    <property type="evidence" value="ECO:0007669"/>
    <property type="project" value="InterPro"/>
</dbReference>
<dbReference type="PANTHER" id="PTHR31489">
    <property type="entry name" value="LIN52 FAMILY MEMBER"/>
    <property type="match status" value="1"/>
</dbReference>
<comment type="caution">
    <text evidence="2">The sequence shown here is derived from an EMBL/GenBank/DDBJ whole genome shotgun (WGS) entry which is preliminary data.</text>
</comment>
<evidence type="ECO:0000313" key="3">
    <source>
        <dbReference type="EMBL" id="KAK6637702.1"/>
    </source>
</evidence>
<comment type="similarity">
    <text evidence="1">Belongs to the lin-52 family.</text>
</comment>
<evidence type="ECO:0000256" key="1">
    <source>
        <dbReference type="ARBA" id="ARBA00005456"/>
    </source>
</evidence>
<gene>
    <name evidence="2" type="ORF">RUM43_006068</name>
    <name evidence="3" type="ORF">RUM44_008124</name>
</gene>
<dbReference type="AlphaFoldDB" id="A0AAN8PED4"/>
<proteinExistence type="inferred from homology"/>
<evidence type="ECO:0000313" key="2">
    <source>
        <dbReference type="EMBL" id="KAK6625769.1"/>
    </source>
</evidence>
<accession>A0AAN8PED4</accession>
<keyword evidence="4" id="KW-1185">Reference proteome</keyword>